<dbReference type="SMR" id="A0A067GHJ4"/>
<evidence type="ECO:0000313" key="7">
    <source>
        <dbReference type="EMBL" id="KDO74796.1"/>
    </source>
</evidence>
<protein>
    <recommendedName>
        <fullName evidence="6">Peptidase A1 domain-containing protein</fullName>
    </recommendedName>
</protein>
<reference evidence="7 8" key="1">
    <citation type="submission" date="2014-04" db="EMBL/GenBank/DDBJ databases">
        <authorList>
            <consortium name="International Citrus Genome Consortium"/>
            <person name="Gmitter F."/>
            <person name="Chen C."/>
            <person name="Farmerie W."/>
            <person name="Harkins T."/>
            <person name="Desany B."/>
            <person name="Mohiuddin M."/>
            <person name="Kodira C."/>
            <person name="Borodovsky M."/>
            <person name="Lomsadze A."/>
            <person name="Burns P."/>
            <person name="Jenkins J."/>
            <person name="Prochnik S."/>
            <person name="Shu S."/>
            <person name="Chapman J."/>
            <person name="Pitluck S."/>
            <person name="Schmutz J."/>
            <person name="Rokhsar D."/>
        </authorList>
    </citation>
    <scope>NUCLEOTIDE SEQUENCE</scope>
</reference>
<dbReference type="FunFam" id="2.40.70.10:FF:000045">
    <property type="entry name" value="Basic 7S globulin"/>
    <property type="match status" value="1"/>
</dbReference>
<evidence type="ECO:0000256" key="4">
    <source>
        <dbReference type="ARBA" id="ARBA00022729"/>
    </source>
</evidence>
<dbReference type="SUPFAM" id="SSF50630">
    <property type="entry name" value="Acid proteases"/>
    <property type="match status" value="1"/>
</dbReference>
<proteinExistence type="inferred from homology"/>
<dbReference type="FunFam" id="2.40.70.10:FF:000041">
    <property type="entry name" value="Basic 7S globulin"/>
    <property type="match status" value="1"/>
</dbReference>
<dbReference type="Pfam" id="PF14543">
    <property type="entry name" value="TAXi_N"/>
    <property type="match status" value="1"/>
</dbReference>
<dbReference type="eggNOG" id="KOG1339">
    <property type="taxonomic scope" value="Eukaryota"/>
</dbReference>
<dbReference type="PANTHER" id="PTHR47965">
    <property type="entry name" value="ASPARTYL PROTEASE-RELATED"/>
    <property type="match status" value="1"/>
</dbReference>
<comment type="similarity">
    <text evidence="2">Belongs to the peptidase A1 family.</text>
</comment>
<dbReference type="PANTHER" id="PTHR47965:SF103">
    <property type="entry name" value="EUKARYOTIC ASPARTYL PROTEASE FAMILY PROTEIN"/>
    <property type="match status" value="1"/>
</dbReference>
<dbReference type="Gene3D" id="2.40.70.10">
    <property type="entry name" value="Acid Proteases"/>
    <property type="match status" value="2"/>
</dbReference>
<dbReference type="InterPro" id="IPR032799">
    <property type="entry name" value="TAXi_C"/>
</dbReference>
<dbReference type="CDD" id="cd05489">
    <property type="entry name" value="xylanase_inhibitor_I_like"/>
    <property type="match status" value="1"/>
</dbReference>
<dbReference type="GO" id="GO:0004190">
    <property type="term" value="F:aspartic-type endopeptidase activity"/>
    <property type="evidence" value="ECO:0007669"/>
    <property type="project" value="InterPro"/>
</dbReference>
<dbReference type="Proteomes" id="UP000027120">
    <property type="component" value="Unassembled WGS sequence"/>
</dbReference>
<comment type="subcellular location">
    <subcellularLocation>
        <location evidence="1">Secreted</location>
        <location evidence="1">Extracellular space</location>
    </subcellularLocation>
</comment>
<dbReference type="InterPro" id="IPR033121">
    <property type="entry name" value="PEPTIDASE_A1"/>
</dbReference>
<keyword evidence="3" id="KW-0964">Secreted</keyword>
<dbReference type="InterPro" id="IPR032861">
    <property type="entry name" value="TAXi_N"/>
</dbReference>
<gene>
    <name evidence="7" type="ORF">CISIN_1g038219mg</name>
</gene>
<accession>A0A067GHJ4</accession>
<dbReference type="Pfam" id="PF14541">
    <property type="entry name" value="TAXi_C"/>
    <property type="match status" value="1"/>
</dbReference>
<keyword evidence="4 5" id="KW-0732">Signal</keyword>
<sequence>MARSYNCLLFCFIVLFIIPPTTSISNTSSKPKALALLVSKDSSTLQYLTQIKQRTPLVPVKLTLDLGGQFLWVDCDQGYVSTSYKPARCGSAQCKLARSKSCIDEYSCSPGPGCNNHTCSRFPANSISRESTNRGELATDVVSIQSIDIDGKANPPGQFVSVPNLIFSCGPTFLLDGLATGVKGMAGLGRTQVSLPSQFSAAFNFDRKFSICLSSSTTSNGAVFFGDVPFPNIDVSKSLIYTPLILNPVHNEGLAFKGDPSTDYFIEIKSILIGGNVVPLNTSLLSINKQGNGGTKVSTADPYTVLETSIYKAFIETFSKALLFNIPRVKPIAPFGACFNSSFIGGTTAPEIHLVLPGNNRVWKIYGANSMVRVGKDAMCLAFVDGGVNPRTSVVIGGYQLEDNLLEFNLAKSRLGFSSSLLSWQTTCSKLTSNF</sequence>
<dbReference type="EMBL" id="KK784883">
    <property type="protein sequence ID" value="KDO74796.1"/>
    <property type="molecule type" value="Genomic_DNA"/>
</dbReference>
<feature type="domain" description="Peptidase A1" evidence="6">
    <location>
        <begin position="47"/>
        <end position="418"/>
    </location>
</feature>
<evidence type="ECO:0000256" key="1">
    <source>
        <dbReference type="ARBA" id="ARBA00004239"/>
    </source>
</evidence>
<name>A0A067GHJ4_CITSI</name>
<dbReference type="PaxDb" id="2711-XP_006489579.1"/>
<dbReference type="STRING" id="2711.A0A067GHJ4"/>
<feature type="chain" id="PRO_5001641104" description="Peptidase A1 domain-containing protein" evidence="5">
    <location>
        <begin position="24"/>
        <end position="435"/>
    </location>
</feature>
<dbReference type="GO" id="GO:0005576">
    <property type="term" value="C:extracellular region"/>
    <property type="evidence" value="ECO:0007669"/>
    <property type="project" value="UniProtKB-SubCell"/>
</dbReference>
<evidence type="ECO:0000256" key="2">
    <source>
        <dbReference type="ARBA" id="ARBA00007447"/>
    </source>
</evidence>
<organism evidence="7 8">
    <name type="scientific">Citrus sinensis</name>
    <name type="common">Sweet orange</name>
    <name type="synonym">Citrus aurantium var. sinensis</name>
    <dbReference type="NCBI Taxonomy" id="2711"/>
    <lineage>
        <taxon>Eukaryota</taxon>
        <taxon>Viridiplantae</taxon>
        <taxon>Streptophyta</taxon>
        <taxon>Embryophyta</taxon>
        <taxon>Tracheophyta</taxon>
        <taxon>Spermatophyta</taxon>
        <taxon>Magnoliopsida</taxon>
        <taxon>eudicotyledons</taxon>
        <taxon>Gunneridae</taxon>
        <taxon>Pentapetalae</taxon>
        <taxon>rosids</taxon>
        <taxon>malvids</taxon>
        <taxon>Sapindales</taxon>
        <taxon>Rutaceae</taxon>
        <taxon>Aurantioideae</taxon>
        <taxon>Citrus</taxon>
    </lineage>
</organism>
<feature type="signal peptide" evidence="5">
    <location>
        <begin position="1"/>
        <end position="23"/>
    </location>
</feature>
<dbReference type="PROSITE" id="PS51767">
    <property type="entry name" value="PEPTIDASE_A1"/>
    <property type="match status" value="1"/>
</dbReference>
<evidence type="ECO:0000256" key="3">
    <source>
        <dbReference type="ARBA" id="ARBA00022525"/>
    </source>
</evidence>
<dbReference type="InterPro" id="IPR021109">
    <property type="entry name" value="Peptidase_aspartic_dom_sf"/>
</dbReference>
<dbReference type="GO" id="GO:0006508">
    <property type="term" value="P:proteolysis"/>
    <property type="evidence" value="ECO:0007669"/>
    <property type="project" value="InterPro"/>
</dbReference>
<evidence type="ECO:0000259" key="6">
    <source>
        <dbReference type="PROSITE" id="PS51767"/>
    </source>
</evidence>
<keyword evidence="8" id="KW-1185">Reference proteome</keyword>
<dbReference type="AlphaFoldDB" id="A0A067GHJ4"/>
<evidence type="ECO:0000256" key="5">
    <source>
        <dbReference type="SAM" id="SignalP"/>
    </source>
</evidence>
<dbReference type="InterPro" id="IPR033868">
    <property type="entry name" value="Xylanase_inhibitor_I-like"/>
</dbReference>
<evidence type="ECO:0000313" key="8">
    <source>
        <dbReference type="Proteomes" id="UP000027120"/>
    </source>
</evidence>
<dbReference type="InterPro" id="IPR001461">
    <property type="entry name" value="Aspartic_peptidase_A1"/>
</dbReference>